<proteinExistence type="inferred from homology"/>
<dbReference type="PROSITE" id="PS51764">
    <property type="entry name" value="GH26"/>
    <property type="match status" value="1"/>
</dbReference>
<evidence type="ECO:0000256" key="2">
    <source>
        <dbReference type="ARBA" id="ARBA00022801"/>
    </source>
</evidence>
<sequence>MINLSVAPLFICSIYLLLAANTDAQSQPAQYERPQIYFGMWTDTQSPKAMNSRLGFNVSAYQFAQPIPLTTYPAPGFLLDQTDTDAALFVTVYPTYLNGVSNYHLRALGEQLCAYTTPESRPYFRYHRTSYPRTSRAVFLRFAPEMQGRWNSYGHKPYAFLRLWRRMYRTVKRVCPSVAIVWAPNTGQGYPYQQTYTDNARDFRLLDTDGDGRLTKNDDPYEPYYPGDEYVDWIGLSIYYKGPNGRNFNVPQREGYCSDVISGRTGTSDFNWYDKYCHKPGKACMIVESGAAWHASYSDDWNSRRRDARIRLQQAWWRDCITSRKLYETYPRIKLTMHFEFRKIEEDGGVRDWRDYRITSDQKMLQLFRHDLNQVRDLFVEATSRGRSRNQEINEGEYDNEGNEYEDQ</sequence>
<evidence type="ECO:0000259" key="7">
    <source>
        <dbReference type="PROSITE" id="PS51764"/>
    </source>
</evidence>
<dbReference type="InterPro" id="IPR017853">
    <property type="entry name" value="GH"/>
</dbReference>
<evidence type="ECO:0000313" key="8">
    <source>
        <dbReference type="EMBL" id="AGT80089.1"/>
    </source>
</evidence>
<reference evidence="8" key="1">
    <citation type="submission" date="2013-04" db="EMBL/GenBank/DDBJ databases">
        <title>Genome annotation of the coffee rust (Hemileia vastatrix) contributes to the gene repertoire catalogue of the Pucciniales.</title>
        <authorList>
            <person name="Cristancho M.M."/>
            <person name="Botero D.O."/>
            <person name="Giraldo W.G."/>
            <person name="Tabima J.F."/>
            <person name="Riano-Pachon D.M."/>
            <person name="Escobar C."/>
            <person name="Rozo Y.I."/>
            <person name="Rivera L.F."/>
            <person name="Restrepo S."/>
            <person name="Gaitan A.L."/>
        </authorList>
    </citation>
    <scope>NUCLEOTIDE SEQUENCE</scope>
</reference>
<accession>T1UMP5</accession>
<dbReference type="PANTHER" id="PTHR40079:SF4">
    <property type="entry name" value="GH26 DOMAIN-CONTAINING PROTEIN-RELATED"/>
    <property type="match status" value="1"/>
</dbReference>
<organism evidence="8">
    <name type="scientific">Hemileia vastatrix</name>
    <dbReference type="NCBI Taxonomy" id="203904"/>
    <lineage>
        <taxon>Eukaryota</taxon>
        <taxon>Fungi</taxon>
        <taxon>Dikarya</taxon>
        <taxon>Basidiomycota</taxon>
        <taxon>Pucciniomycotina</taxon>
        <taxon>Pucciniomycetes</taxon>
        <taxon>Pucciniales</taxon>
        <taxon>Zaghouaniaceae</taxon>
        <taxon>Hemileia</taxon>
    </lineage>
</organism>
<keyword evidence="3 4" id="KW-0326">Glycosidase</keyword>
<evidence type="ECO:0000256" key="5">
    <source>
        <dbReference type="SAM" id="MobiDB-lite"/>
    </source>
</evidence>
<evidence type="ECO:0000256" key="4">
    <source>
        <dbReference type="PROSITE-ProRule" id="PRU01100"/>
    </source>
</evidence>
<feature type="active site" description="Proton donor" evidence="4">
    <location>
        <position position="145"/>
    </location>
</feature>
<feature type="signal peptide" evidence="6">
    <location>
        <begin position="1"/>
        <end position="24"/>
    </location>
</feature>
<evidence type="ECO:0000256" key="6">
    <source>
        <dbReference type="SAM" id="SignalP"/>
    </source>
</evidence>
<dbReference type="VEuPathDB" id="FungiDB:HVAS_10197040"/>
<protein>
    <submittedName>
        <fullName evidence="8">Putative secreted protein</fullName>
    </submittedName>
</protein>
<evidence type="ECO:0000256" key="3">
    <source>
        <dbReference type="ARBA" id="ARBA00023295"/>
    </source>
</evidence>
<dbReference type="AlphaFoldDB" id="T1UMP5"/>
<dbReference type="InterPro" id="IPR022790">
    <property type="entry name" value="GH26_dom"/>
</dbReference>
<name>T1UMP5_9BASI</name>
<dbReference type="GO" id="GO:0006080">
    <property type="term" value="P:substituted mannan metabolic process"/>
    <property type="evidence" value="ECO:0007669"/>
    <property type="project" value="InterPro"/>
</dbReference>
<feature type="region of interest" description="Disordered" evidence="5">
    <location>
        <begin position="389"/>
        <end position="408"/>
    </location>
</feature>
<keyword evidence="2 4" id="KW-0378">Hydrolase</keyword>
<dbReference type="Gene3D" id="3.20.20.80">
    <property type="entry name" value="Glycosidases"/>
    <property type="match status" value="1"/>
</dbReference>
<dbReference type="GO" id="GO:0016985">
    <property type="term" value="F:mannan endo-1,4-beta-mannosidase activity"/>
    <property type="evidence" value="ECO:0007669"/>
    <property type="project" value="InterPro"/>
</dbReference>
<comment type="similarity">
    <text evidence="1 4">Belongs to the glycosyl hydrolase 26 family.</text>
</comment>
<dbReference type="EMBL" id="KF018009">
    <property type="protein sequence ID" value="AGT80089.1"/>
    <property type="molecule type" value="Genomic_DNA"/>
</dbReference>
<dbReference type="InterPro" id="IPR000805">
    <property type="entry name" value="Glyco_hydro_26"/>
</dbReference>
<keyword evidence="6" id="KW-0732">Signal</keyword>
<dbReference type="SUPFAM" id="SSF51445">
    <property type="entry name" value="(Trans)glycosidases"/>
    <property type="match status" value="1"/>
</dbReference>
<dbReference type="PANTHER" id="PTHR40079">
    <property type="entry name" value="MANNAN ENDO-1,4-BETA-MANNOSIDASE E-RELATED"/>
    <property type="match status" value="1"/>
</dbReference>
<feature type="active site" description="Nucleophile" evidence="4">
    <location>
        <position position="288"/>
    </location>
</feature>
<evidence type="ECO:0000256" key="1">
    <source>
        <dbReference type="ARBA" id="ARBA00007754"/>
    </source>
</evidence>
<feature type="domain" description="GH26" evidence="7">
    <location>
        <begin position="1"/>
        <end position="368"/>
    </location>
</feature>
<feature type="compositionally biased region" description="Acidic residues" evidence="5">
    <location>
        <begin position="394"/>
        <end position="408"/>
    </location>
</feature>
<feature type="chain" id="PRO_5005712361" evidence="6">
    <location>
        <begin position="25"/>
        <end position="408"/>
    </location>
</feature>